<evidence type="ECO:0000313" key="8">
    <source>
        <dbReference type="Proteomes" id="UP000038750"/>
    </source>
</evidence>
<keyword evidence="4 6" id="KW-0443">Lipid metabolism</keyword>
<gene>
    <name evidence="6" type="primary">acpH</name>
    <name evidence="7" type="ORF">ERS008530_01830</name>
</gene>
<dbReference type="AlphaFoldDB" id="A0A0T9M6V2"/>
<accession>A0A0T9M6V2</accession>
<dbReference type="GO" id="GO:0006633">
    <property type="term" value="P:fatty acid biosynthetic process"/>
    <property type="evidence" value="ECO:0007669"/>
    <property type="project" value="UniProtKB-UniRule"/>
</dbReference>
<keyword evidence="3 6" id="KW-0276">Fatty acid metabolism</keyword>
<dbReference type="PANTHER" id="PTHR38764:SF1">
    <property type="entry name" value="ACYL CARRIER PROTEIN PHOSPHODIESTERASE"/>
    <property type="match status" value="1"/>
</dbReference>
<reference evidence="7 8" key="1">
    <citation type="submission" date="2015-03" db="EMBL/GenBank/DDBJ databases">
        <authorList>
            <person name="Murphy D."/>
        </authorList>
    </citation>
    <scope>NUCLEOTIDE SEQUENCE [LARGE SCALE GENOMIC DNA]</scope>
    <source>
        <strain evidence="7 8">BR165/97</strain>
    </source>
</reference>
<evidence type="ECO:0000256" key="1">
    <source>
        <dbReference type="ARBA" id="ARBA00022516"/>
    </source>
</evidence>
<keyword evidence="5 6" id="KW-0275">Fatty acid biosynthesis</keyword>
<keyword evidence="1 6" id="KW-0444">Lipid biosynthesis</keyword>
<comment type="catalytic activity">
    <reaction evidence="6">
        <text>holo-[ACP] + H2O = apo-[ACP] + (R)-4'-phosphopantetheine + H(+)</text>
        <dbReference type="Rhea" id="RHEA:20537"/>
        <dbReference type="Rhea" id="RHEA-COMP:9685"/>
        <dbReference type="Rhea" id="RHEA-COMP:9690"/>
        <dbReference type="ChEBI" id="CHEBI:15377"/>
        <dbReference type="ChEBI" id="CHEBI:15378"/>
        <dbReference type="ChEBI" id="CHEBI:29999"/>
        <dbReference type="ChEBI" id="CHEBI:61723"/>
        <dbReference type="ChEBI" id="CHEBI:64479"/>
        <dbReference type="EC" id="3.1.4.14"/>
    </reaction>
</comment>
<dbReference type="EC" id="3.1.4.14" evidence="6"/>
<dbReference type="PANTHER" id="PTHR38764">
    <property type="entry name" value="ACYL CARRIER PROTEIN PHOSPHODIESTERASE"/>
    <property type="match status" value="1"/>
</dbReference>
<evidence type="ECO:0000256" key="3">
    <source>
        <dbReference type="ARBA" id="ARBA00022832"/>
    </source>
</evidence>
<protein>
    <recommendedName>
        <fullName evidence="6">Acyl carrier protein phosphodiesterase</fullName>
        <shortName evidence="6">ACP phosphodiesterase</shortName>
        <ecNumber evidence="6">3.1.4.14</ecNumber>
    </recommendedName>
</protein>
<dbReference type="EMBL" id="CPZJ01000006">
    <property type="protein sequence ID" value="CNF68167.1"/>
    <property type="molecule type" value="Genomic_DNA"/>
</dbReference>
<keyword evidence="2 6" id="KW-0378">Hydrolase</keyword>
<dbReference type="GO" id="GO:0008770">
    <property type="term" value="F:[acyl-carrier-protein] phosphodiesterase activity"/>
    <property type="evidence" value="ECO:0007669"/>
    <property type="project" value="UniProtKB-UniRule"/>
</dbReference>
<dbReference type="HAMAP" id="MF_01950">
    <property type="entry name" value="AcpH"/>
    <property type="match status" value="1"/>
</dbReference>
<name>A0A0T9M6V2_YERIN</name>
<dbReference type="STRING" id="631.CH53_2830"/>
<comment type="similarity">
    <text evidence="6">Belongs to the AcpH family.</text>
</comment>
<comment type="function">
    <text evidence="6">Converts holo-ACP to apo-ACP by hydrolytic cleavage of the phosphopantetheine prosthetic group from ACP.</text>
</comment>
<dbReference type="eggNOG" id="COG3124">
    <property type="taxonomic scope" value="Bacteria"/>
</dbReference>
<sequence>MVICYSQKSLSLQPGCKRAHLDTLIHASDSVSKSAGSGSAEAGQKTCRVMAAANTAATSSKKGYTLKMNFLAHLHLATLADSSLLGNLLADFVRGNPQDEYAPEIVAGIMMHRRVDVMTDTQPLVKEARRYFSADYRRVAPITLDVLWDHFLARNWDKLMPDCTLPVFIQHAQSQIVPHLHQTPARFQNLNTYLWPERWLERYAELPFIADVLQGMANRRPKLAALAGSFQDIEQHYQPLEQLFLAFYPAMMSQAQRQQI</sequence>
<organism evidence="7 8">
    <name type="scientific">Yersinia intermedia</name>
    <dbReference type="NCBI Taxonomy" id="631"/>
    <lineage>
        <taxon>Bacteria</taxon>
        <taxon>Pseudomonadati</taxon>
        <taxon>Pseudomonadota</taxon>
        <taxon>Gammaproteobacteria</taxon>
        <taxon>Enterobacterales</taxon>
        <taxon>Yersiniaceae</taxon>
        <taxon>Yersinia</taxon>
    </lineage>
</organism>
<evidence type="ECO:0000313" key="7">
    <source>
        <dbReference type="EMBL" id="CNF68167.1"/>
    </source>
</evidence>
<evidence type="ECO:0000256" key="2">
    <source>
        <dbReference type="ARBA" id="ARBA00022801"/>
    </source>
</evidence>
<proteinExistence type="inferred from homology"/>
<dbReference type="InterPro" id="IPR007431">
    <property type="entry name" value="ACP_PD"/>
</dbReference>
<evidence type="ECO:0000256" key="6">
    <source>
        <dbReference type="HAMAP-Rule" id="MF_01950"/>
    </source>
</evidence>
<dbReference type="Pfam" id="PF04336">
    <property type="entry name" value="ACP_PD"/>
    <property type="match status" value="1"/>
</dbReference>
<evidence type="ECO:0000256" key="4">
    <source>
        <dbReference type="ARBA" id="ARBA00023098"/>
    </source>
</evidence>
<evidence type="ECO:0000256" key="5">
    <source>
        <dbReference type="ARBA" id="ARBA00023160"/>
    </source>
</evidence>
<dbReference type="Proteomes" id="UP000038750">
    <property type="component" value="Unassembled WGS sequence"/>
</dbReference>
<dbReference type="InterPro" id="IPR023491">
    <property type="entry name" value="ACP_phosphodiesterase_gpbac"/>
</dbReference>